<dbReference type="OrthoDB" id="3863715at2759"/>
<evidence type="ECO:0000259" key="2">
    <source>
        <dbReference type="Pfam" id="PF19259"/>
    </source>
</evidence>
<evidence type="ECO:0000313" key="3">
    <source>
        <dbReference type="EMBL" id="PWA73692.1"/>
    </source>
</evidence>
<keyword evidence="4" id="KW-1185">Reference proteome</keyword>
<gene>
    <name evidence="3" type="ORF">CTI12_AA258220</name>
</gene>
<dbReference type="AlphaFoldDB" id="A0A2U1NJK5"/>
<dbReference type="Proteomes" id="UP000245207">
    <property type="component" value="Unassembled WGS sequence"/>
</dbReference>
<comment type="caution">
    <text evidence="3">The sequence shown here is derived from an EMBL/GenBank/DDBJ whole genome shotgun (WGS) entry which is preliminary data.</text>
</comment>
<accession>A0A2U1NJK5</accession>
<name>A0A2U1NJK5_ARTAN</name>
<keyword evidence="3" id="KW-0695">RNA-directed DNA polymerase</keyword>
<protein>
    <submittedName>
        <fullName evidence="3">Reverse transcriptase domain-containing protein</fullName>
    </submittedName>
</protein>
<feature type="region of interest" description="Disordered" evidence="1">
    <location>
        <begin position="73"/>
        <end position="105"/>
    </location>
</feature>
<dbReference type="Pfam" id="PF19259">
    <property type="entry name" value="Ty3_capsid"/>
    <property type="match status" value="1"/>
</dbReference>
<dbReference type="EMBL" id="PKPP01002695">
    <property type="protein sequence ID" value="PWA73692.1"/>
    <property type="molecule type" value="Genomic_DNA"/>
</dbReference>
<evidence type="ECO:0000256" key="1">
    <source>
        <dbReference type="SAM" id="MobiDB-lite"/>
    </source>
</evidence>
<keyword evidence="3" id="KW-0808">Transferase</keyword>
<evidence type="ECO:0000313" key="4">
    <source>
        <dbReference type="Proteomes" id="UP000245207"/>
    </source>
</evidence>
<organism evidence="3 4">
    <name type="scientific">Artemisia annua</name>
    <name type="common">Sweet wormwood</name>
    <dbReference type="NCBI Taxonomy" id="35608"/>
    <lineage>
        <taxon>Eukaryota</taxon>
        <taxon>Viridiplantae</taxon>
        <taxon>Streptophyta</taxon>
        <taxon>Embryophyta</taxon>
        <taxon>Tracheophyta</taxon>
        <taxon>Spermatophyta</taxon>
        <taxon>Magnoliopsida</taxon>
        <taxon>eudicotyledons</taxon>
        <taxon>Gunneridae</taxon>
        <taxon>Pentapetalae</taxon>
        <taxon>asterids</taxon>
        <taxon>campanulids</taxon>
        <taxon>Asterales</taxon>
        <taxon>Asteraceae</taxon>
        <taxon>Asteroideae</taxon>
        <taxon>Anthemideae</taxon>
        <taxon>Artemisiinae</taxon>
        <taxon>Artemisia</taxon>
    </lineage>
</organism>
<dbReference type="GO" id="GO:0003964">
    <property type="term" value="F:RNA-directed DNA polymerase activity"/>
    <property type="evidence" value="ECO:0007669"/>
    <property type="project" value="UniProtKB-KW"/>
</dbReference>
<proteinExistence type="predicted"/>
<sequence length="105" mass="11839">MVGDDVVKYTTRFYELTRLGPAMDEQESKKLERYIGGLSPEIRMLVISLEPDTMSKAIDMAIETKEYIAHTKTLGNNSDNKRNGITTTTRKSRHGNQYGIARGIT</sequence>
<dbReference type="InterPro" id="IPR045358">
    <property type="entry name" value="Ty3_capsid"/>
</dbReference>
<feature type="domain" description="Ty3 transposon capsid-like protein" evidence="2">
    <location>
        <begin position="6"/>
        <end position="81"/>
    </location>
</feature>
<reference evidence="3 4" key="1">
    <citation type="journal article" date="2018" name="Mol. Plant">
        <title>The genome of Artemisia annua provides insight into the evolution of Asteraceae family and artemisinin biosynthesis.</title>
        <authorList>
            <person name="Shen Q."/>
            <person name="Zhang L."/>
            <person name="Liao Z."/>
            <person name="Wang S."/>
            <person name="Yan T."/>
            <person name="Shi P."/>
            <person name="Liu M."/>
            <person name="Fu X."/>
            <person name="Pan Q."/>
            <person name="Wang Y."/>
            <person name="Lv Z."/>
            <person name="Lu X."/>
            <person name="Zhang F."/>
            <person name="Jiang W."/>
            <person name="Ma Y."/>
            <person name="Chen M."/>
            <person name="Hao X."/>
            <person name="Li L."/>
            <person name="Tang Y."/>
            <person name="Lv G."/>
            <person name="Zhou Y."/>
            <person name="Sun X."/>
            <person name="Brodelius P.E."/>
            <person name="Rose J.K.C."/>
            <person name="Tang K."/>
        </authorList>
    </citation>
    <scope>NUCLEOTIDE SEQUENCE [LARGE SCALE GENOMIC DNA]</scope>
    <source>
        <strain evidence="4">cv. Huhao1</strain>
        <tissue evidence="3">Leaf</tissue>
    </source>
</reference>
<feature type="compositionally biased region" description="Polar residues" evidence="1">
    <location>
        <begin position="73"/>
        <end position="89"/>
    </location>
</feature>
<keyword evidence="3" id="KW-0548">Nucleotidyltransferase</keyword>